<feature type="binding site" evidence="9">
    <location>
        <position position="116"/>
    </location>
    <ligand>
        <name>Zn(2+)</name>
        <dbReference type="ChEBI" id="CHEBI:29105"/>
        <label>2</label>
    </ligand>
</feature>
<gene>
    <name evidence="9" type="primary">lysK</name>
    <name evidence="12" type="ORF">CGL51_01045</name>
    <name evidence="11" type="ORF">CGL52_11760</name>
</gene>
<dbReference type="NCBIfam" id="TIGR01902">
    <property type="entry name" value="dapE-lys-deAc"/>
    <property type="match status" value="1"/>
</dbReference>
<feature type="binding site" evidence="9">
    <location>
        <position position="309"/>
    </location>
    <ligand>
        <name>Zn(2+)</name>
        <dbReference type="ChEBI" id="CHEBI:29105"/>
        <label>2</label>
    </ligand>
</feature>
<dbReference type="InterPro" id="IPR002933">
    <property type="entry name" value="Peptidase_M20"/>
</dbReference>
<dbReference type="HAMAP" id="MF_01120">
    <property type="entry name" value="LysK"/>
    <property type="match status" value="1"/>
</dbReference>
<dbReference type="CDD" id="cd05653">
    <property type="entry name" value="M20_ArgE_LysK"/>
    <property type="match status" value="1"/>
</dbReference>
<comment type="catalytic activity">
    <reaction evidence="9">
        <text>[amino-group carrier protein]-C-terminal-gamma-(L-ornithyl)-L-glutamate + H2O = [amino-group carrier protein]-C-terminal-L-glutamate + L-ornithine</text>
        <dbReference type="Rhea" id="RHEA:52676"/>
        <dbReference type="Rhea" id="RHEA-COMP:9693"/>
        <dbReference type="Rhea" id="RHEA-COMP:13328"/>
        <dbReference type="ChEBI" id="CHEBI:15377"/>
        <dbReference type="ChEBI" id="CHEBI:46911"/>
        <dbReference type="ChEBI" id="CHEBI:78525"/>
        <dbReference type="ChEBI" id="CHEBI:136763"/>
        <dbReference type="EC" id="3.5.1.132"/>
    </reaction>
</comment>
<comment type="similarity">
    <text evidence="9">Belongs to the peptidase M20A family. LysK subfamily.</text>
</comment>
<dbReference type="Gene3D" id="3.30.70.360">
    <property type="match status" value="1"/>
</dbReference>
<comment type="pathway">
    <text evidence="9">Amino-acid biosynthesis; L-lysine biosynthesis via AAA pathway; L-lysine from L-alpha-aminoadipate (Thermus route): step 5/5.</text>
</comment>
<keyword evidence="6 9" id="KW-0862">Zinc</keyword>
<evidence type="ECO:0000256" key="4">
    <source>
        <dbReference type="ARBA" id="ARBA00022723"/>
    </source>
</evidence>
<dbReference type="Pfam" id="PF01546">
    <property type="entry name" value="Peptidase_M20"/>
    <property type="match status" value="1"/>
</dbReference>
<comment type="caution">
    <text evidence="12">The sequence shown here is derived from an EMBL/GenBank/DDBJ whole genome shotgun (WGS) entry which is preliminary data.</text>
</comment>
<dbReference type="GO" id="GO:0005737">
    <property type="term" value="C:cytoplasm"/>
    <property type="evidence" value="ECO:0007669"/>
    <property type="project" value="UniProtKB-SubCell"/>
</dbReference>
<feature type="active site" evidence="9">
    <location>
        <position position="64"/>
    </location>
</feature>
<dbReference type="Proteomes" id="UP000256877">
    <property type="component" value="Unassembled WGS sequence"/>
</dbReference>
<dbReference type="GO" id="GO:0019878">
    <property type="term" value="P:lysine biosynthetic process via aminoadipic acid"/>
    <property type="evidence" value="ECO:0007669"/>
    <property type="project" value="UniProtKB-UniRule"/>
</dbReference>
<sequence>MDVGELLEDVLRIYSPSHGEADLAKYLLEYLKRFVPDVWIDEAGNVIAVKGSGGPVVWLHAHMDTVPGPLPVKREGGVVWGRGAVDDKGPLVAYLKAFLDSNPRGTLVLALVTAEEDDSAGTEALLRGGPPRPDYVFVGEPTNLHIAYAYRGGAKVYIELESRGGHASSPIYDNIVEELFAVYQEVKRALGHAERYDAFTVTPTIIQCGEAPNKVPTKCVMVLDVRIPPGRSCRDLAQALPPKARAGPCTEPVEVSPTNPAARALTRALLKLGVEPKLSRKWGTADFNLLVSLTKNIAAFGPGDPALAHTEDERIDIAQVELAAKALKLAVEELSIIPRRL</sequence>
<keyword evidence="7 9" id="KW-0457">Lysine biosynthesis</keyword>
<dbReference type="GO" id="GO:0008270">
    <property type="term" value="F:zinc ion binding"/>
    <property type="evidence" value="ECO:0007669"/>
    <property type="project" value="UniProtKB-UniRule"/>
</dbReference>
<comment type="catalytic activity">
    <reaction evidence="9">
        <text>[amino-group carrier protein]-C-terminal-gamma-(L-lysyl)-L-glutamate + H2O = [amino-group carrier protein]-C-terminal-L-glutamate + L-lysine</text>
        <dbReference type="Rhea" id="RHEA:48684"/>
        <dbReference type="Rhea" id="RHEA-COMP:9693"/>
        <dbReference type="Rhea" id="RHEA-COMP:9715"/>
        <dbReference type="ChEBI" id="CHEBI:15377"/>
        <dbReference type="ChEBI" id="CHEBI:32551"/>
        <dbReference type="ChEBI" id="CHEBI:78525"/>
        <dbReference type="ChEBI" id="CHEBI:78526"/>
        <dbReference type="EC" id="3.5.1.130"/>
    </reaction>
</comment>
<comment type="cofactor">
    <cofactor evidence="9">
        <name>Zn(2+)</name>
        <dbReference type="ChEBI" id="CHEBI:29105"/>
    </cofactor>
    <cofactor evidence="9">
        <name>Co(2+)</name>
        <dbReference type="ChEBI" id="CHEBI:48828"/>
    </cofactor>
    <text evidence="9">Binds 2 Zn(2+) or Co(2+) ions per subunit.</text>
</comment>
<dbReference type="EC" id="3.5.1.132" evidence="9"/>
<dbReference type="Pfam" id="PF07687">
    <property type="entry name" value="M20_dimer"/>
    <property type="match status" value="1"/>
</dbReference>
<keyword evidence="5 9" id="KW-0378">Hydrolase</keyword>
<evidence type="ECO:0000256" key="6">
    <source>
        <dbReference type="ARBA" id="ARBA00022833"/>
    </source>
</evidence>
<dbReference type="InterPro" id="IPR036264">
    <property type="entry name" value="Bact_exopeptidase_dim_dom"/>
</dbReference>
<dbReference type="EC" id="3.5.1.130" evidence="9"/>
<comment type="subcellular location">
    <subcellularLocation>
        <location evidence="9">Cytoplasm</location>
    </subcellularLocation>
</comment>
<evidence type="ECO:0000313" key="14">
    <source>
        <dbReference type="Proteomes" id="UP000257123"/>
    </source>
</evidence>
<dbReference type="EMBL" id="NMUE01000002">
    <property type="protein sequence ID" value="RFA98296.1"/>
    <property type="molecule type" value="Genomic_DNA"/>
</dbReference>
<dbReference type="OrthoDB" id="133929at2157"/>
<evidence type="ECO:0000313" key="12">
    <source>
        <dbReference type="EMBL" id="RFA98296.1"/>
    </source>
</evidence>
<protein>
    <recommendedName>
        <fullName evidence="9">Putative [LysW]-lysine/[LysW]-ornithine hydrolase</fullName>
        <ecNumber evidence="9">3.5.1.130</ecNumber>
        <ecNumber evidence="9">3.5.1.132</ecNumber>
    </recommendedName>
</protein>
<evidence type="ECO:0000259" key="10">
    <source>
        <dbReference type="Pfam" id="PF07687"/>
    </source>
</evidence>
<dbReference type="GO" id="GO:0042450">
    <property type="term" value="P:L-arginine biosynthetic process via ornithine"/>
    <property type="evidence" value="ECO:0007669"/>
    <property type="project" value="UniProtKB-UniRule"/>
</dbReference>
<feature type="active site" description="Proton acceptor" evidence="9">
    <location>
        <position position="115"/>
    </location>
</feature>
<dbReference type="GO" id="GO:0050897">
    <property type="term" value="F:cobalt ion binding"/>
    <property type="evidence" value="ECO:0007669"/>
    <property type="project" value="UniProtKB-UniRule"/>
</dbReference>
<organism evidence="12 14">
    <name type="scientific">Pyrobaculum aerophilum</name>
    <dbReference type="NCBI Taxonomy" id="13773"/>
    <lineage>
        <taxon>Archaea</taxon>
        <taxon>Thermoproteota</taxon>
        <taxon>Thermoprotei</taxon>
        <taxon>Thermoproteales</taxon>
        <taxon>Thermoproteaceae</taxon>
        <taxon>Pyrobaculum</taxon>
    </lineage>
</organism>
<accession>A0A371R3E0</accession>
<dbReference type="EMBL" id="NMUF01000045">
    <property type="protein sequence ID" value="RFA96043.1"/>
    <property type="molecule type" value="Genomic_DNA"/>
</dbReference>
<feature type="domain" description="Peptidase M20 dimerisation" evidence="10">
    <location>
        <begin position="150"/>
        <end position="237"/>
    </location>
</feature>
<dbReference type="GO" id="GO:0016811">
    <property type="term" value="F:hydrolase activity, acting on carbon-nitrogen (but not peptide) bonds, in linear amides"/>
    <property type="evidence" value="ECO:0007669"/>
    <property type="project" value="UniProtKB-UniRule"/>
</dbReference>
<dbReference type="Proteomes" id="UP000257123">
    <property type="component" value="Unassembled WGS sequence"/>
</dbReference>
<evidence type="ECO:0000256" key="7">
    <source>
        <dbReference type="ARBA" id="ARBA00023154"/>
    </source>
</evidence>
<dbReference type="InterPro" id="IPR050072">
    <property type="entry name" value="Peptidase_M20A"/>
</dbReference>
<keyword evidence="8 9" id="KW-0170">Cobalt</keyword>
<keyword evidence="1 9" id="KW-0963">Cytoplasm</keyword>
<feature type="binding site" evidence="9">
    <location>
        <position position="86"/>
    </location>
    <ligand>
        <name>Zn(2+)</name>
        <dbReference type="ChEBI" id="CHEBI:29105"/>
        <label>2</label>
    </ligand>
</feature>
<name>A0A371R3E0_9CREN</name>
<evidence type="ECO:0000256" key="5">
    <source>
        <dbReference type="ARBA" id="ARBA00022801"/>
    </source>
</evidence>
<proteinExistence type="inferred from homology"/>
<reference evidence="13 14" key="1">
    <citation type="submission" date="2017-07" db="EMBL/GenBank/DDBJ databases">
        <title>Draft genome sequence of aerobic hyperthermophilic archaea, Pyrobaculum aerophilum YKB31 and YKB32.</title>
        <authorList>
            <person name="Mochizuki T."/>
            <person name="Berliner A.J."/>
            <person name="Yoshida-Takashima Y."/>
            <person name="Takaki Y."/>
            <person name="Nunoura T."/>
            <person name="Takai K."/>
        </authorList>
    </citation>
    <scope>NUCLEOTIDE SEQUENCE [LARGE SCALE GENOMIC DNA]</scope>
    <source>
        <strain evidence="12 14">YKB31</strain>
        <strain evidence="11 13">YKB32</strain>
    </source>
</reference>
<dbReference type="UniPathway" id="UPA00068"/>
<keyword evidence="4 9" id="KW-0479">Metal-binding</keyword>
<feature type="binding site" evidence="9">
    <location>
        <position position="140"/>
    </location>
    <ligand>
        <name>Zn(2+)</name>
        <dbReference type="ChEBI" id="CHEBI:29105"/>
        <label>1</label>
    </ligand>
</feature>
<evidence type="ECO:0000256" key="1">
    <source>
        <dbReference type="ARBA" id="ARBA00022490"/>
    </source>
</evidence>
<dbReference type="SUPFAM" id="SSF55031">
    <property type="entry name" value="Bacterial exopeptidase dimerisation domain"/>
    <property type="match status" value="1"/>
</dbReference>
<dbReference type="UniPathway" id="UPA00033">
    <property type="reaction ID" value="UER00039"/>
</dbReference>
<dbReference type="InterPro" id="IPR010175">
    <property type="entry name" value="LysK"/>
</dbReference>
<evidence type="ECO:0000313" key="11">
    <source>
        <dbReference type="EMBL" id="RFA96043.1"/>
    </source>
</evidence>
<evidence type="ECO:0000256" key="3">
    <source>
        <dbReference type="ARBA" id="ARBA00022605"/>
    </source>
</evidence>
<evidence type="ECO:0000256" key="2">
    <source>
        <dbReference type="ARBA" id="ARBA00022571"/>
    </source>
</evidence>
<comment type="pathway">
    <text evidence="9">Amino-acid biosynthesis; L-arginine biosynthesis.</text>
</comment>
<dbReference type="SUPFAM" id="SSF53187">
    <property type="entry name" value="Zn-dependent exopeptidases"/>
    <property type="match status" value="1"/>
</dbReference>
<dbReference type="AlphaFoldDB" id="A0A371R3E0"/>
<evidence type="ECO:0000256" key="8">
    <source>
        <dbReference type="ARBA" id="ARBA00023285"/>
    </source>
</evidence>
<keyword evidence="3 9" id="KW-0028">Amino-acid biosynthesis</keyword>
<dbReference type="InterPro" id="IPR011650">
    <property type="entry name" value="Peptidase_M20_dimer"/>
</dbReference>
<comment type="function">
    <text evidence="9">Catalyzes the release of L-lysine from [LysW]-gamma-L-lysine and the release of L-ornithine from [LysW]-L-ornithine.</text>
</comment>
<dbReference type="PANTHER" id="PTHR43808">
    <property type="entry name" value="ACETYLORNITHINE DEACETYLASE"/>
    <property type="match status" value="1"/>
</dbReference>
<dbReference type="RefSeq" id="WP_116420359.1">
    <property type="nucleotide sequence ID" value="NZ_NMUE01000002.1"/>
</dbReference>
<dbReference type="Gene3D" id="3.40.630.10">
    <property type="entry name" value="Zn peptidases"/>
    <property type="match status" value="1"/>
</dbReference>
<keyword evidence="2 9" id="KW-0055">Arginine biosynthesis</keyword>
<evidence type="ECO:0000313" key="13">
    <source>
        <dbReference type="Proteomes" id="UP000256877"/>
    </source>
</evidence>
<evidence type="ECO:0000256" key="9">
    <source>
        <dbReference type="HAMAP-Rule" id="MF_01120"/>
    </source>
</evidence>
<feature type="binding site" evidence="9">
    <location>
        <position position="62"/>
    </location>
    <ligand>
        <name>Zn(2+)</name>
        <dbReference type="ChEBI" id="CHEBI:29105"/>
        <label>1</label>
    </ligand>
</feature>
<dbReference type="PANTHER" id="PTHR43808:SF28">
    <property type="entry name" value="[LYSW]-LYSINE_[LYSW]-ORNITHINE HYDROLASE"/>
    <property type="match status" value="1"/>
</dbReference>
<feature type="binding site" evidence="9">
    <location>
        <position position="86"/>
    </location>
    <ligand>
        <name>Zn(2+)</name>
        <dbReference type="ChEBI" id="CHEBI:29105"/>
        <label>1</label>
    </ligand>
</feature>